<dbReference type="Pfam" id="PF05016">
    <property type="entry name" value="ParE_toxin"/>
    <property type="match status" value="1"/>
</dbReference>
<name>A0A4Z0W6K8_9GAMM</name>
<evidence type="ECO:0000256" key="2">
    <source>
        <dbReference type="ARBA" id="ARBA00022649"/>
    </source>
</evidence>
<dbReference type="InterPro" id="IPR007712">
    <property type="entry name" value="RelE/ParE_toxin"/>
</dbReference>
<evidence type="ECO:0000313" key="4">
    <source>
        <dbReference type="Proteomes" id="UP000297475"/>
    </source>
</evidence>
<gene>
    <name evidence="3" type="ORF">E4656_15480</name>
</gene>
<dbReference type="PANTHER" id="PTHR33755">
    <property type="entry name" value="TOXIN PARE1-RELATED"/>
    <property type="match status" value="1"/>
</dbReference>
<proteinExistence type="inferred from homology"/>
<evidence type="ECO:0000256" key="1">
    <source>
        <dbReference type="ARBA" id="ARBA00006226"/>
    </source>
</evidence>
<comment type="similarity">
    <text evidence="1">Belongs to the RelE toxin family.</text>
</comment>
<keyword evidence="2" id="KW-1277">Toxin-antitoxin system</keyword>
<dbReference type="AlphaFoldDB" id="A0A4Z0W6K8"/>
<organism evidence="3 4">
    <name type="scientific">Natronospirillum operosum</name>
    <dbReference type="NCBI Taxonomy" id="2759953"/>
    <lineage>
        <taxon>Bacteria</taxon>
        <taxon>Pseudomonadati</taxon>
        <taxon>Pseudomonadota</taxon>
        <taxon>Gammaproteobacteria</taxon>
        <taxon>Oceanospirillales</taxon>
        <taxon>Natronospirillaceae</taxon>
        <taxon>Natronospirillum</taxon>
    </lineage>
</organism>
<sequence length="102" mass="11544">MASVGWTEEAEHWLSSIYDYIMADNPAAAERVIMGIMDAADRAADFPEAGYLYRRDGDFEIRIALYGHYRITYAIQEGVGILVLGVFHGALDLDRYLHIDFP</sequence>
<dbReference type="RefSeq" id="WP_135484194.1">
    <property type="nucleotide sequence ID" value="NZ_SRMF01000007.1"/>
</dbReference>
<dbReference type="InterPro" id="IPR035093">
    <property type="entry name" value="RelE/ParE_toxin_dom_sf"/>
</dbReference>
<accession>A0A4Z0W6K8</accession>
<dbReference type="Proteomes" id="UP000297475">
    <property type="component" value="Unassembled WGS sequence"/>
</dbReference>
<dbReference type="OrthoDB" id="9798046at2"/>
<evidence type="ECO:0000313" key="3">
    <source>
        <dbReference type="EMBL" id="TGG91783.1"/>
    </source>
</evidence>
<dbReference type="InterPro" id="IPR051803">
    <property type="entry name" value="TA_system_RelE-like_toxin"/>
</dbReference>
<comment type="caution">
    <text evidence="3">The sequence shown here is derived from an EMBL/GenBank/DDBJ whole genome shotgun (WGS) entry which is preliminary data.</text>
</comment>
<protein>
    <submittedName>
        <fullName evidence="3">Type II toxin-antitoxin system RelE/ParE family toxin</fullName>
    </submittedName>
</protein>
<dbReference type="EMBL" id="SRMF01000007">
    <property type="protein sequence ID" value="TGG91783.1"/>
    <property type="molecule type" value="Genomic_DNA"/>
</dbReference>
<dbReference type="Gene3D" id="3.30.2310.20">
    <property type="entry name" value="RelE-like"/>
    <property type="match status" value="1"/>
</dbReference>
<keyword evidence="4" id="KW-1185">Reference proteome</keyword>
<reference evidence="3 4" key="1">
    <citation type="submission" date="2019-04" db="EMBL/GenBank/DDBJ databases">
        <title>Natronospirillum operosus gen. nov., sp. nov., a haloalkaliphilic satellite isolated from decaying biomass of laboratory culture of cyanobacterium Geitlerinema sp. and proposal of Natronospirillaceae fam. nov. and Saccharospirillaceae fam. nov.</title>
        <authorList>
            <person name="Kevbrin V."/>
            <person name="Boltyanskaya Y."/>
            <person name="Koziaeva V."/>
            <person name="Grouzdev D.S."/>
            <person name="Park M."/>
            <person name="Cho J."/>
        </authorList>
    </citation>
    <scope>NUCLEOTIDE SEQUENCE [LARGE SCALE GENOMIC DNA]</scope>
    <source>
        <strain evidence="3 4">G-116</strain>
    </source>
</reference>
<dbReference type="PANTHER" id="PTHR33755:SF5">
    <property type="entry name" value="TYPE II TOXIN-ANTITOXIN SYSTEM RELE_PARE FAMILY TOXIN"/>
    <property type="match status" value="1"/>
</dbReference>